<accession>A0ACB9ZAG7</accession>
<dbReference type="Proteomes" id="UP001497700">
    <property type="component" value="Unassembled WGS sequence"/>
</dbReference>
<reference evidence="1 2" key="1">
    <citation type="journal article" date="2022" name="New Phytol.">
        <title>Ecological generalism drives hyperdiversity of secondary metabolite gene clusters in xylarialean endophytes.</title>
        <authorList>
            <person name="Franco M.E.E."/>
            <person name="Wisecaver J.H."/>
            <person name="Arnold A.E."/>
            <person name="Ju Y.M."/>
            <person name="Slot J.C."/>
            <person name="Ahrendt S."/>
            <person name="Moore L.P."/>
            <person name="Eastman K.E."/>
            <person name="Scott K."/>
            <person name="Konkel Z."/>
            <person name="Mondo S.J."/>
            <person name="Kuo A."/>
            <person name="Hayes R.D."/>
            <person name="Haridas S."/>
            <person name="Andreopoulos B."/>
            <person name="Riley R."/>
            <person name="LaButti K."/>
            <person name="Pangilinan J."/>
            <person name="Lipzen A."/>
            <person name="Amirebrahimi M."/>
            <person name="Yan J."/>
            <person name="Adam C."/>
            <person name="Keymanesh K."/>
            <person name="Ng V."/>
            <person name="Louie K."/>
            <person name="Northen T."/>
            <person name="Drula E."/>
            <person name="Henrissat B."/>
            <person name="Hsieh H.M."/>
            <person name="Youens-Clark K."/>
            <person name="Lutzoni F."/>
            <person name="Miadlikowska J."/>
            <person name="Eastwood D.C."/>
            <person name="Hamelin R.C."/>
            <person name="Grigoriev I.V."/>
            <person name="U'Ren J.M."/>
        </authorList>
    </citation>
    <scope>NUCLEOTIDE SEQUENCE [LARGE SCALE GENOMIC DNA]</scope>
    <source>
        <strain evidence="1 2">CBS 119005</strain>
    </source>
</reference>
<evidence type="ECO:0000313" key="1">
    <source>
        <dbReference type="EMBL" id="KAI4868307.1"/>
    </source>
</evidence>
<gene>
    <name evidence="1" type="ORF">F4820DRAFT_136211</name>
</gene>
<name>A0ACB9ZAG7_9PEZI</name>
<sequence length="169" mass="18938">MVSRGSKRRRSCLVIRQNRGTLILGQRICANAASVILPITPSYSIYYTTVTQGGPTSPFEALLGCATITGVHIIRQRALPSRIVKRHSQLVIRLERREGFCKVKVRASVVVVERLVYFVGSKCRDDAGASFRRNTPRGSRRFFIFPYLPPFCPPYAVLGYMLTPTCGEE</sequence>
<dbReference type="EMBL" id="MU393439">
    <property type="protein sequence ID" value="KAI4868307.1"/>
    <property type="molecule type" value="Genomic_DNA"/>
</dbReference>
<proteinExistence type="predicted"/>
<keyword evidence="2" id="KW-1185">Reference proteome</keyword>
<organism evidence="1 2">
    <name type="scientific">Hypoxylon rubiginosum</name>
    <dbReference type="NCBI Taxonomy" id="110542"/>
    <lineage>
        <taxon>Eukaryota</taxon>
        <taxon>Fungi</taxon>
        <taxon>Dikarya</taxon>
        <taxon>Ascomycota</taxon>
        <taxon>Pezizomycotina</taxon>
        <taxon>Sordariomycetes</taxon>
        <taxon>Xylariomycetidae</taxon>
        <taxon>Xylariales</taxon>
        <taxon>Hypoxylaceae</taxon>
        <taxon>Hypoxylon</taxon>
    </lineage>
</organism>
<comment type="caution">
    <text evidence="1">The sequence shown here is derived from an EMBL/GenBank/DDBJ whole genome shotgun (WGS) entry which is preliminary data.</text>
</comment>
<evidence type="ECO:0000313" key="2">
    <source>
        <dbReference type="Proteomes" id="UP001497700"/>
    </source>
</evidence>
<protein>
    <submittedName>
        <fullName evidence="1">Uncharacterized protein</fullName>
    </submittedName>
</protein>